<organism evidence="2 3">
    <name type="scientific">Staphylococcus aureus</name>
    <dbReference type="NCBI Taxonomy" id="1280"/>
    <lineage>
        <taxon>Bacteria</taxon>
        <taxon>Bacillati</taxon>
        <taxon>Bacillota</taxon>
        <taxon>Bacilli</taxon>
        <taxon>Bacillales</taxon>
        <taxon>Staphylococcaceae</taxon>
        <taxon>Staphylococcus</taxon>
    </lineage>
</organism>
<accession>A0AA40MKY2</accession>
<name>A0AA40MKY2_STAAU</name>
<evidence type="ECO:0000256" key="1">
    <source>
        <dbReference type="SAM" id="MobiDB-lite"/>
    </source>
</evidence>
<reference evidence="2 3" key="1">
    <citation type="submission" date="2015-01" db="EMBL/GenBank/DDBJ databases">
        <title>Characterization of Swiss Staphylococcus aureus strains involved in food poisoning.</title>
        <authorList>
            <person name="Crovadore J."/>
            <person name="Chablais R."/>
            <person name="Tonacini J."/>
            <person name="Schnyder B."/>
            <person name="Lefort F."/>
        </authorList>
    </citation>
    <scope>NUCLEOTIDE SEQUENCE [LARGE SCALE GENOMIC DNA]</scope>
    <source>
        <strain evidence="2 3">SA-120</strain>
    </source>
</reference>
<dbReference type="Proteomes" id="UP000032274">
    <property type="component" value="Unassembled WGS sequence"/>
</dbReference>
<comment type="caution">
    <text evidence="2">The sequence shown here is derived from an EMBL/GenBank/DDBJ whole genome shotgun (WGS) entry which is preliminary data.</text>
</comment>
<evidence type="ECO:0000313" key="2">
    <source>
        <dbReference type="EMBL" id="KIU01444.1"/>
    </source>
</evidence>
<evidence type="ECO:0000313" key="3">
    <source>
        <dbReference type="Proteomes" id="UP000032274"/>
    </source>
</evidence>
<gene>
    <name evidence="2" type="ORF">QU38_01595</name>
</gene>
<feature type="non-terminal residue" evidence="2">
    <location>
        <position position="1"/>
    </location>
</feature>
<sequence length="79" mass="8682">GELGRGPVVEEDGIDGHSKDLRKPHRQRQARVVFVGLDRIDRLARDAEQPGQITLAEIRFGSQHAQSVLPAACPELCTI</sequence>
<dbReference type="AlphaFoldDB" id="A0AA40MKY2"/>
<feature type="region of interest" description="Disordered" evidence="1">
    <location>
        <begin position="1"/>
        <end position="25"/>
    </location>
</feature>
<protein>
    <submittedName>
        <fullName evidence="2">Uncharacterized protein</fullName>
    </submittedName>
</protein>
<dbReference type="EMBL" id="JXIG01000346">
    <property type="protein sequence ID" value="KIU01444.1"/>
    <property type="molecule type" value="Genomic_DNA"/>
</dbReference>
<proteinExistence type="predicted"/>